<evidence type="ECO:0000313" key="2">
    <source>
        <dbReference type="EMBL" id="GAI88696.1"/>
    </source>
</evidence>
<proteinExistence type="predicted"/>
<dbReference type="EMBL" id="BARW01021432">
    <property type="protein sequence ID" value="GAI88696.1"/>
    <property type="molecule type" value="Genomic_DNA"/>
</dbReference>
<sequence>MKRFLKKRWHGIPIGIIASILITGIVVAGTLIGVTQTITQEITEPPKDYGSITADPITLNSVYVGKNVSQSFSGAVVVVVGPDGVGKYLHLKLNTTSDLYQWCGVTLTSLPGDNPVGKTHLINVTYGEIASSPRDFPHCSVQLTEPG</sequence>
<keyword evidence="1" id="KW-0812">Transmembrane</keyword>
<name>X1TBE6_9ZZZZ</name>
<feature type="non-terminal residue" evidence="2">
    <location>
        <position position="147"/>
    </location>
</feature>
<gene>
    <name evidence="2" type="ORF">S12H4_36001</name>
</gene>
<keyword evidence="1" id="KW-0472">Membrane</keyword>
<comment type="caution">
    <text evidence="2">The sequence shown here is derived from an EMBL/GenBank/DDBJ whole genome shotgun (WGS) entry which is preliminary data.</text>
</comment>
<keyword evidence="1" id="KW-1133">Transmembrane helix</keyword>
<reference evidence="2" key="1">
    <citation type="journal article" date="2014" name="Front. Microbiol.">
        <title>High frequency of phylogenetically diverse reductive dehalogenase-homologous genes in deep subseafloor sedimentary metagenomes.</title>
        <authorList>
            <person name="Kawai M."/>
            <person name="Futagami T."/>
            <person name="Toyoda A."/>
            <person name="Takaki Y."/>
            <person name="Nishi S."/>
            <person name="Hori S."/>
            <person name="Arai W."/>
            <person name="Tsubouchi T."/>
            <person name="Morono Y."/>
            <person name="Uchiyama I."/>
            <person name="Ito T."/>
            <person name="Fujiyama A."/>
            <person name="Inagaki F."/>
            <person name="Takami H."/>
        </authorList>
    </citation>
    <scope>NUCLEOTIDE SEQUENCE</scope>
    <source>
        <strain evidence="2">Expedition CK06-06</strain>
    </source>
</reference>
<evidence type="ECO:0000256" key="1">
    <source>
        <dbReference type="SAM" id="Phobius"/>
    </source>
</evidence>
<organism evidence="2">
    <name type="scientific">marine sediment metagenome</name>
    <dbReference type="NCBI Taxonomy" id="412755"/>
    <lineage>
        <taxon>unclassified sequences</taxon>
        <taxon>metagenomes</taxon>
        <taxon>ecological metagenomes</taxon>
    </lineage>
</organism>
<protein>
    <submittedName>
        <fullName evidence="2">Uncharacterized protein</fullName>
    </submittedName>
</protein>
<dbReference type="AlphaFoldDB" id="X1TBE6"/>
<feature type="transmembrane region" description="Helical" evidence="1">
    <location>
        <begin position="12"/>
        <end position="34"/>
    </location>
</feature>
<accession>X1TBE6</accession>